<dbReference type="AlphaFoldDB" id="A0A086A3S0"/>
<dbReference type="InterPro" id="IPR017804">
    <property type="entry name" value="MeTrfase_EgtD-like"/>
</dbReference>
<evidence type="ECO:0000259" key="3">
    <source>
        <dbReference type="Pfam" id="PF10017"/>
    </source>
</evidence>
<reference evidence="4 5" key="1">
    <citation type="submission" date="2014-07" db="EMBL/GenBank/DDBJ databases">
        <title>Genome of Chryseobacterium soli DSM 19298.</title>
        <authorList>
            <person name="Stropko S.J."/>
            <person name="Pipes S.E."/>
            <person name="Newman J."/>
        </authorList>
    </citation>
    <scope>NUCLEOTIDE SEQUENCE [LARGE SCALE GENOMIC DNA]</scope>
    <source>
        <strain evidence="4 5">DSM 19298</strain>
    </source>
</reference>
<evidence type="ECO:0000256" key="1">
    <source>
        <dbReference type="ARBA" id="ARBA00022603"/>
    </source>
</evidence>
<dbReference type="InterPro" id="IPR029063">
    <property type="entry name" value="SAM-dependent_MTases_sf"/>
</dbReference>
<evidence type="ECO:0000313" key="4">
    <source>
        <dbReference type="EMBL" id="KFF11334.1"/>
    </source>
</evidence>
<dbReference type="EMBL" id="JPRH01000007">
    <property type="protein sequence ID" value="KFF11334.1"/>
    <property type="molecule type" value="Genomic_DNA"/>
</dbReference>
<dbReference type="STRING" id="445961.IW15_16450"/>
<organism evidence="4 5">
    <name type="scientific">Chryseobacterium soli</name>
    <dbReference type="NCBI Taxonomy" id="445961"/>
    <lineage>
        <taxon>Bacteria</taxon>
        <taxon>Pseudomonadati</taxon>
        <taxon>Bacteroidota</taxon>
        <taxon>Flavobacteriia</taxon>
        <taxon>Flavobacteriales</taxon>
        <taxon>Weeksellaceae</taxon>
        <taxon>Chryseobacterium group</taxon>
        <taxon>Chryseobacterium</taxon>
    </lineage>
</organism>
<dbReference type="GO" id="GO:0008168">
    <property type="term" value="F:methyltransferase activity"/>
    <property type="evidence" value="ECO:0007669"/>
    <property type="project" value="UniProtKB-KW"/>
</dbReference>
<dbReference type="InterPro" id="IPR019257">
    <property type="entry name" value="MeTrfase_dom"/>
</dbReference>
<dbReference type="InterPro" id="IPR051128">
    <property type="entry name" value="EgtD_Methyltrsf_superfamily"/>
</dbReference>
<dbReference type="OrthoDB" id="5289726at2"/>
<dbReference type="RefSeq" id="WP_034713310.1">
    <property type="nucleotide sequence ID" value="NZ_JPRH01000007.1"/>
</dbReference>
<proteinExistence type="predicted"/>
<accession>A0A086A3S0</accession>
<comment type="caution">
    <text evidence="4">The sequence shown here is derived from an EMBL/GenBank/DDBJ whole genome shotgun (WGS) entry which is preliminary data.</text>
</comment>
<evidence type="ECO:0000313" key="5">
    <source>
        <dbReference type="Proteomes" id="UP000028705"/>
    </source>
</evidence>
<keyword evidence="1 4" id="KW-0489">Methyltransferase</keyword>
<feature type="domain" description="Histidine-specific methyltransferase SAM-dependent" evidence="3">
    <location>
        <begin position="22"/>
        <end position="327"/>
    </location>
</feature>
<dbReference type="Gene3D" id="3.40.50.150">
    <property type="entry name" value="Vaccinia Virus protein VP39"/>
    <property type="match status" value="1"/>
</dbReference>
<dbReference type="PANTHER" id="PTHR43397">
    <property type="entry name" value="ERGOTHIONEINE BIOSYNTHESIS PROTEIN 1"/>
    <property type="match status" value="1"/>
</dbReference>
<dbReference type="PANTHER" id="PTHR43397:SF1">
    <property type="entry name" value="ERGOTHIONEINE BIOSYNTHESIS PROTEIN 1"/>
    <property type="match status" value="1"/>
</dbReference>
<dbReference type="GO" id="GO:0032259">
    <property type="term" value="P:methylation"/>
    <property type="evidence" value="ECO:0007669"/>
    <property type="project" value="UniProtKB-KW"/>
</dbReference>
<sequence length="329" mass="37550">MNLKRNINSQIENSSPSVTNFRLDILEGLTRDPKRLSSKYFYDKKGDHLFQKIMAMPEYYLTQCELDIFKNKTAEIASLITIDDEPFDLIELGAGDAMKSSYLLKYLVENGIDYTYMPIDISGNILSILDQKLKKEIPGLDIVCLEGEYFDMLDKAAALSSRRKVVLFLGGNIGNMEVREAHDFCTHLNRSLTSGDRVLVGFDLKKNPHTILDAYNDTTGITADFNLNLLTRINRELEADFDLKSFQHYQTYDPVSGACRSYLVSLTDQQVTIDDTTITFRENELIDMEVSQKFSESDIEELAERSGFTIAGEIKDSKKWFIDSVWKVQ</sequence>
<gene>
    <name evidence="4" type="ORF">IW15_16450</name>
</gene>
<dbReference type="PIRSF" id="PIRSF018005">
    <property type="entry name" value="UCP018005"/>
    <property type="match status" value="1"/>
</dbReference>
<evidence type="ECO:0000256" key="2">
    <source>
        <dbReference type="ARBA" id="ARBA00022679"/>
    </source>
</evidence>
<keyword evidence="2 4" id="KW-0808">Transferase</keyword>
<dbReference type="Pfam" id="PF10017">
    <property type="entry name" value="Methyltransf_33"/>
    <property type="match status" value="1"/>
</dbReference>
<protein>
    <submittedName>
        <fullName evidence="4">Methyltransferase</fullName>
    </submittedName>
</protein>
<keyword evidence="5" id="KW-1185">Reference proteome</keyword>
<dbReference type="eggNOG" id="COG4301">
    <property type="taxonomic scope" value="Bacteria"/>
</dbReference>
<name>A0A086A3S0_9FLAO</name>
<dbReference type="Proteomes" id="UP000028705">
    <property type="component" value="Unassembled WGS sequence"/>
</dbReference>